<organism evidence="1 2">
    <name type="scientific">Daphnia magna</name>
    <dbReference type="NCBI Taxonomy" id="35525"/>
    <lineage>
        <taxon>Eukaryota</taxon>
        <taxon>Metazoa</taxon>
        <taxon>Ecdysozoa</taxon>
        <taxon>Arthropoda</taxon>
        <taxon>Crustacea</taxon>
        <taxon>Branchiopoda</taxon>
        <taxon>Diplostraca</taxon>
        <taxon>Cladocera</taxon>
        <taxon>Anomopoda</taxon>
        <taxon>Daphniidae</taxon>
        <taxon>Daphnia</taxon>
    </lineage>
</organism>
<dbReference type="STRING" id="35525.A0A164WZS4"/>
<proteinExistence type="predicted"/>
<protein>
    <recommendedName>
        <fullName evidence="3">Polyhydroxybutyrate depolymerase</fullName>
    </recommendedName>
</protein>
<dbReference type="Gene3D" id="3.40.50.1820">
    <property type="entry name" value="alpha/beta hydrolase"/>
    <property type="match status" value="1"/>
</dbReference>
<dbReference type="InterPro" id="IPR029058">
    <property type="entry name" value="AB_hydrolase_fold"/>
</dbReference>
<comment type="caution">
    <text evidence="1">The sequence shown here is derived from an EMBL/GenBank/DDBJ whole genome shotgun (WGS) entry which is preliminary data.</text>
</comment>
<reference evidence="1 2" key="1">
    <citation type="submission" date="2016-03" db="EMBL/GenBank/DDBJ databases">
        <title>EvidentialGene: Evidence-directed Construction of Genes on Genomes.</title>
        <authorList>
            <person name="Gilbert D.G."/>
            <person name="Choi J.-H."/>
            <person name="Mockaitis K."/>
            <person name="Colbourne J."/>
            <person name="Pfrender M."/>
        </authorList>
    </citation>
    <scope>NUCLEOTIDE SEQUENCE [LARGE SCALE GENOMIC DNA]</scope>
    <source>
        <strain evidence="1 2">Xinb3</strain>
        <tissue evidence="1">Complete organism</tissue>
    </source>
</reference>
<dbReference type="EMBL" id="LRGB01001036">
    <property type="protein sequence ID" value="KZS13734.1"/>
    <property type="molecule type" value="Genomic_DNA"/>
</dbReference>
<evidence type="ECO:0000313" key="2">
    <source>
        <dbReference type="Proteomes" id="UP000076858"/>
    </source>
</evidence>
<keyword evidence="2" id="KW-1185">Reference proteome</keyword>
<evidence type="ECO:0008006" key="3">
    <source>
        <dbReference type="Google" id="ProtNLM"/>
    </source>
</evidence>
<gene>
    <name evidence="1" type="ORF">APZ42_021099</name>
</gene>
<name>A0A164WZS4_9CRUS</name>
<dbReference type="AlphaFoldDB" id="A0A164WZS4"/>
<dbReference type="SUPFAM" id="SSF53474">
    <property type="entry name" value="alpha/beta-Hydrolases"/>
    <property type="match status" value="1"/>
</dbReference>
<dbReference type="PANTHER" id="PTHR42972">
    <property type="entry name" value="TOL-PAL SYSTEM PROTEIN TOLB"/>
    <property type="match status" value="1"/>
</dbReference>
<sequence length="364" mass="39639">MCIIGRVLHSVVLFDGISCFTSSRPSRICSTTKNMLKSAMIVVFLAQVSLGQIINLQPYAIEPGSLTVSGISAGAAMATQFHVAFSADVNGVGIFAGIPYGCAKGSLAVALNCMSSPFLTSVPTLIDRTDGFAQDGTIDPTSNMSGDRVYVFHGTRDSTVNNRNGEQVVEFYQNYLSTSDIATEFTIAAEHCQPTDNFGGECNRQNTDNYINDCDYRGAFLALNHLYGGSLLPDTTAVPESNLFQFDQAEFFGGRPESYSMDSVGYIYIPTECKDPTRYCKLHVVLHGCLQSSQEIGDVFVKNAGYLEVAESNAIILLFPQVVRTPVSNPNACFDWWGYAGNDYDLKTGVQMDAIYQMCKRLGL</sequence>
<dbReference type="OrthoDB" id="6020543at2759"/>
<evidence type="ECO:0000313" key="1">
    <source>
        <dbReference type="EMBL" id="KZS13734.1"/>
    </source>
</evidence>
<accession>A0A164WZS4</accession>
<dbReference type="PANTHER" id="PTHR42972:SF8">
    <property type="entry name" value="POLYHYDROXYBUTYRATE DEPOLYMERASE"/>
    <property type="match status" value="1"/>
</dbReference>
<dbReference type="Proteomes" id="UP000076858">
    <property type="component" value="Unassembled WGS sequence"/>
</dbReference>